<comment type="subcellular location">
    <subcellularLocation>
        <location evidence="1">Membrane</location>
        <topology evidence="1">Multi-pass membrane protein</topology>
    </subcellularLocation>
</comment>
<evidence type="ECO:0000256" key="3">
    <source>
        <dbReference type="ARBA" id="ARBA00022989"/>
    </source>
</evidence>
<dbReference type="EMBL" id="LBPO01000004">
    <property type="protein sequence ID" value="KKP59250.1"/>
    <property type="molecule type" value="Genomic_DNA"/>
</dbReference>
<dbReference type="InterPro" id="IPR007016">
    <property type="entry name" value="O-antigen_ligase-rel_domated"/>
</dbReference>
<accession>A0A0G0D7M2</accession>
<evidence type="ECO:0000256" key="4">
    <source>
        <dbReference type="ARBA" id="ARBA00023136"/>
    </source>
</evidence>
<protein>
    <recommendedName>
        <fullName evidence="6">O-antigen ligase-related domain-containing protein</fullName>
    </recommendedName>
</protein>
<keyword evidence="4 5" id="KW-0472">Membrane</keyword>
<feature type="transmembrane region" description="Helical" evidence="5">
    <location>
        <begin position="350"/>
        <end position="371"/>
    </location>
</feature>
<keyword evidence="3 5" id="KW-1133">Transmembrane helix</keyword>
<evidence type="ECO:0000256" key="5">
    <source>
        <dbReference type="SAM" id="Phobius"/>
    </source>
</evidence>
<reference evidence="7 8" key="1">
    <citation type="journal article" date="2015" name="Nature">
        <title>rRNA introns, odd ribosomes, and small enigmatic genomes across a large radiation of phyla.</title>
        <authorList>
            <person name="Brown C.T."/>
            <person name="Hug L.A."/>
            <person name="Thomas B.C."/>
            <person name="Sharon I."/>
            <person name="Castelle C.J."/>
            <person name="Singh A."/>
            <person name="Wilkins M.J."/>
            <person name="Williams K.H."/>
            <person name="Banfield J.F."/>
        </authorList>
    </citation>
    <scope>NUCLEOTIDE SEQUENCE [LARGE SCALE GENOMIC DNA]</scope>
</reference>
<dbReference type="InterPro" id="IPR051533">
    <property type="entry name" value="WaaL-like"/>
</dbReference>
<proteinExistence type="predicted"/>
<feature type="transmembrane region" description="Helical" evidence="5">
    <location>
        <begin position="377"/>
        <end position="394"/>
    </location>
</feature>
<feature type="transmembrane region" description="Helical" evidence="5">
    <location>
        <begin position="113"/>
        <end position="134"/>
    </location>
</feature>
<evidence type="ECO:0000259" key="6">
    <source>
        <dbReference type="Pfam" id="PF04932"/>
    </source>
</evidence>
<dbReference type="Proteomes" id="UP000034927">
    <property type="component" value="Unassembled WGS sequence"/>
</dbReference>
<dbReference type="Pfam" id="PF04932">
    <property type="entry name" value="Wzy_C"/>
    <property type="match status" value="1"/>
</dbReference>
<dbReference type="AlphaFoldDB" id="A0A0G0D7M2"/>
<name>A0A0G0D7M2_9BACT</name>
<dbReference type="PANTHER" id="PTHR37422">
    <property type="entry name" value="TEICHURONIC ACID BIOSYNTHESIS PROTEIN TUAE"/>
    <property type="match status" value="1"/>
</dbReference>
<feature type="transmembrane region" description="Helical" evidence="5">
    <location>
        <begin position="314"/>
        <end position="338"/>
    </location>
</feature>
<feature type="domain" description="O-antigen ligase-related" evidence="6">
    <location>
        <begin position="196"/>
        <end position="330"/>
    </location>
</feature>
<feature type="transmembrane region" description="Helical" evidence="5">
    <location>
        <begin position="88"/>
        <end position="106"/>
    </location>
</feature>
<keyword evidence="2 5" id="KW-0812">Transmembrane</keyword>
<feature type="transmembrane region" description="Helical" evidence="5">
    <location>
        <begin position="236"/>
        <end position="256"/>
    </location>
</feature>
<feature type="transmembrane region" description="Helical" evidence="5">
    <location>
        <begin position="212"/>
        <end position="229"/>
    </location>
</feature>
<feature type="transmembrane region" description="Helical" evidence="5">
    <location>
        <begin position="60"/>
        <end position="82"/>
    </location>
</feature>
<comment type="caution">
    <text evidence="7">The sequence shown here is derived from an EMBL/GenBank/DDBJ whole genome shotgun (WGS) entry which is preliminary data.</text>
</comment>
<evidence type="ECO:0000313" key="8">
    <source>
        <dbReference type="Proteomes" id="UP000034927"/>
    </source>
</evidence>
<evidence type="ECO:0000313" key="7">
    <source>
        <dbReference type="EMBL" id="KKP59250.1"/>
    </source>
</evidence>
<dbReference type="GO" id="GO:0016020">
    <property type="term" value="C:membrane"/>
    <property type="evidence" value="ECO:0007669"/>
    <property type="project" value="UniProtKB-SubCell"/>
</dbReference>
<feature type="transmembrane region" description="Helical" evidence="5">
    <location>
        <begin position="20"/>
        <end position="40"/>
    </location>
</feature>
<evidence type="ECO:0000256" key="1">
    <source>
        <dbReference type="ARBA" id="ARBA00004141"/>
    </source>
</evidence>
<evidence type="ECO:0000256" key="2">
    <source>
        <dbReference type="ARBA" id="ARBA00022692"/>
    </source>
</evidence>
<feature type="transmembrane region" description="Helical" evidence="5">
    <location>
        <begin position="154"/>
        <end position="178"/>
    </location>
</feature>
<organism evidence="7 8">
    <name type="scientific">Candidatus Magasanikbacteria bacterium GW2011_GWC2_34_16</name>
    <dbReference type="NCBI Taxonomy" id="1619045"/>
    <lineage>
        <taxon>Bacteria</taxon>
        <taxon>Candidatus Magasanikiibacteriota</taxon>
    </lineage>
</organism>
<gene>
    <name evidence="7" type="ORF">UR53_C0004G0003</name>
</gene>
<feature type="transmembrane region" description="Helical" evidence="5">
    <location>
        <begin position="190"/>
        <end position="206"/>
    </location>
</feature>
<sequence>MALGFFIISLPTYLIRLKIGPLPSTLLELEFGVLFLVWLIKYFKTDWLEIKKFFTEKKWLGIFFNLFFAASVVSIFVGSNWWAGAGEWRAYFLEPMVLFVMLIGRAKYLQKDLIWFLGLSTISISLVAIFQRFWPILYAPSLWNDNLFGRSTSFFTTPNAVGLFIAPIIFLVFSQLLLTPYSLLLKNKLLYYYIVILLLCVAAIGLSFSQGAFVALAVGLIIFLGLVGYKKTAIGAVAVGIVLILTLPSLRSAVMFQDVGGQNRLKLWSYTTTYLTASPQNFIFGAGIRQFFVQVQKPQFHPKEMERLIYPHNIFLNFWSEIGLLGIVVFTGLLFCWLISGWRMLKKDKIWGATILATLVVFVIHGLVDVPYFKNDLAFLFWICFYIISTNLLPRQA</sequence>
<dbReference type="PANTHER" id="PTHR37422:SF17">
    <property type="entry name" value="O-ANTIGEN LIGASE"/>
    <property type="match status" value="1"/>
</dbReference>